<keyword evidence="2" id="KW-0969">Cilium</keyword>
<organism evidence="2 3">
    <name type="scientific">Collimonas fungivorans (strain Ter331)</name>
    <dbReference type="NCBI Taxonomy" id="1005048"/>
    <lineage>
        <taxon>Bacteria</taxon>
        <taxon>Pseudomonadati</taxon>
        <taxon>Pseudomonadota</taxon>
        <taxon>Betaproteobacteria</taxon>
        <taxon>Burkholderiales</taxon>
        <taxon>Oxalobacteraceae</taxon>
        <taxon>Collimonas</taxon>
    </lineage>
</organism>
<dbReference type="PANTHER" id="PTHR37166">
    <property type="entry name" value="PROTEIN FLAG"/>
    <property type="match status" value="1"/>
</dbReference>
<reference evidence="2 3" key="3">
    <citation type="journal article" date="2008" name="FEMS Microbiol. Ecol.">
        <title>Identification and characterization of genes underlying chitinolysis in Collimonas fungivorans Ter331.</title>
        <authorList>
            <person name="Fritsche K."/>
            <person name="de Boer W."/>
            <person name="Gerards S."/>
            <person name="van den Berg M."/>
            <person name="van Veen J.A."/>
            <person name="Leveau J.H."/>
        </authorList>
    </citation>
    <scope>NUCLEOTIDE SEQUENCE [LARGE SCALE GENOMIC DNA]</scope>
    <source>
        <strain evidence="2 3">Ter331</strain>
    </source>
</reference>
<keyword evidence="3" id="KW-1185">Reference proteome</keyword>
<reference evidence="2 3" key="4">
    <citation type="journal article" date="2010" name="Environ. Microbiol.">
        <title>The bacterial genus Collimonas: mycophagy, weathering and other adaptive solutions to life in oligotrophic soil environments.</title>
        <authorList>
            <person name="Leveau J.H."/>
            <person name="Uroz S."/>
            <person name="de Boer W."/>
        </authorList>
    </citation>
    <scope>NUCLEOTIDE SEQUENCE [LARGE SCALE GENOMIC DNA]</scope>
    <source>
        <strain evidence="2 3">Ter331</strain>
    </source>
</reference>
<sequence length="137" mass="14803">MGCQTRADKVQPEGDVMSNAINMDAASRTIPAESAAAAANDKAVKDTGAATRKPLESGDGKVPERSRIQSKIDEINRQLQLKAVSVQFQIDPGYKDVILKVVDQQDGKVVLQIPSEEVVRIAKVMDQMKGVLLEKTA</sequence>
<feature type="compositionally biased region" description="Basic and acidic residues" evidence="1">
    <location>
        <begin position="53"/>
        <end position="65"/>
    </location>
</feature>
<dbReference type="Proteomes" id="UP000008392">
    <property type="component" value="Chromosome"/>
</dbReference>
<dbReference type="AlphaFoldDB" id="G0AIL7"/>
<dbReference type="HOGENOM" id="CLU_1923995_0_0_4"/>
<proteinExistence type="predicted"/>
<reference evidence="2 3" key="1">
    <citation type="journal article" date="2004" name="Environ. Microbiol.">
        <title>Phylogeny-function analysis of (meta)genomic libraries: screening for expression of ribosomal RNA genes by large-insert library fluorescent in situ hybridization (LIL-FISH).</title>
        <authorList>
            <person name="Leveau J.H."/>
            <person name="Gerards S."/>
            <person name="de Boer W."/>
            <person name="van Veen J.A."/>
        </authorList>
    </citation>
    <scope>NUCLEOTIDE SEQUENCE [LARGE SCALE GENOMIC DNA]</scope>
    <source>
        <strain evidence="2 3">Ter331</strain>
    </source>
</reference>
<reference evidence="2 3" key="5">
    <citation type="journal article" date="2011" name="ISME J.">
        <title>Dual transcriptional profiling of a bacterial/fungal confrontation: Collimonas fungivorans versus Aspergillus niger.</title>
        <authorList>
            <person name="Mela F."/>
            <person name="Fritsche K."/>
            <person name="de Boer W."/>
            <person name="van Veen J.A."/>
            <person name="de Graaff L.H."/>
            <person name="van den Berg M."/>
            <person name="Leveau J.H."/>
        </authorList>
    </citation>
    <scope>NUCLEOTIDE SEQUENCE [LARGE SCALE GENOMIC DNA]</scope>
    <source>
        <strain evidence="2 3">Ter331</strain>
    </source>
</reference>
<dbReference type="STRING" id="1005048.CFU_0968"/>
<name>G0AIL7_COLFT</name>
<accession>G0AIL7</accession>
<evidence type="ECO:0000313" key="2">
    <source>
        <dbReference type="EMBL" id="AEK60800.1"/>
    </source>
</evidence>
<keyword evidence="2" id="KW-0282">Flagellum</keyword>
<dbReference type="eggNOG" id="COG1334">
    <property type="taxonomic scope" value="Bacteria"/>
</dbReference>
<evidence type="ECO:0000313" key="3">
    <source>
        <dbReference type="Proteomes" id="UP000008392"/>
    </source>
</evidence>
<feature type="compositionally biased region" description="Low complexity" evidence="1">
    <location>
        <begin position="32"/>
        <end position="41"/>
    </location>
</feature>
<dbReference type="InterPro" id="IPR035924">
    <property type="entry name" value="FlaG-like_sf"/>
</dbReference>
<dbReference type="Pfam" id="PF03646">
    <property type="entry name" value="FlaG"/>
    <property type="match status" value="1"/>
</dbReference>
<dbReference type="Gene3D" id="3.30.160.170">
    <property type="entry name" value="FlaG-like"/>
    <property type="match status" value="1"/>
</dbReference>
<dbReference type="EMBL" id="CP002745">
    <property type="protein sequence ID" value="AEK60800.1"/>
    <property type="molecule type" value="Genomic_DNA"/>
</dbReference>
<feature type="region of interest" description="Disordered" evidence="1">
    <location>
        <begin position="32"/>
        <end position="65"/>
    </location>
</feature>
<dbReference type="SUPFAM" id="SSF160214">
    <property type="entry name" value="FlaG-like"/>
    <property type="match status" value="1"/>
</dbReference>
<keyword evidence="2" id="KW-0966">Cell projection</keyword>
<dbReference type="PANTHER" id="PTHR37166:SF1">
    <property type="entry name" value="PROTEIN FLAG"/>
    <property type="match status" value="1"/>
</dbReference>
<evidence type="ECO:0000256" key="1">
    <source>
        <dbReference type="SAM" id="MobiDB-lite"/>
    </source>
</evidence>
<dbReference type="KEGG" id="cfu:CFU_0968"/>
<protein>
    <submittedName>
        <fullName evidence="2">Flagellin protein</fullName>
    </submittedName>
</protein>
<dbReference type="InterPro" id="IPR005186">
    <property type="entry name" value="FlaG"/>
</dbReference>
<gene>
    <name evidence="2" type="primary">fliC</name>
    <name evidence="2" type="ordered locus">CFU_0968</name>
</gene>
<reference evidence="3" key="6">
    <citation type="submission" date="2011-05" db="EMBL/GenBank/DDBJ databases">
        <title>Complete sequence of Collimonas fungivorans Ter331.</title>
        <authorList>
            <person name="Leveau J.H."/>
        </authorList>
    </citation>
    <scope>NUCLEOTIDE SEQUENCE [LARGE SCALE GENOMIC DNA]</scope>
    <source>
        <strain evidence="3">Ter331</strain>
    </source>
</reference>
<reference evidence="2 3" key="2">
    <citation type="journal article" date="2006" name="J. Microbiol. Methods">
        <title>Genomic flank-sequencing of plasposon insertion sites for rapid identification of functional genes.</title>
        <authorList>
            <person name="Leveau J.H."/>
            <person name="Gerards S."/>
            <person name="Fritsche K."/>
            <person name="Zondag G."/>
            <person name="van Veen J.A."/>
        </authorList>
    </citation>
    <scope>NUCLEOTIDE SEQUENCE [LARGE SCALE GENOMIC DNA]</scope>
    <source>
        <strain evidence="2 3">Ter331</strain>
    </source>
</reference>